<dbReference type="Gene3D" id="3.40.50.300">
    <property type="entry name" value="P-loop containing nucleotide triphosphate hydrolases"/>
    <property type="match status" value="1"/>
</dbReference>
<evidence type="ECO:0000313" key="4">
    <source>
        <dbReference type="EMBL" id="SFN61193.1"/>
    </source>
</evidence>
<dbReference type="PROSITE" id="PS00211">
    <property type="entry name" value="ABC_TRANSPORTER_1"/>
    <property type="match status" value="1"/>
</dbReference>
<dbReference type="InterPro" id="IPR003439">
    <property type="entry name" value="ABC_transporter-like_ATP-bd"/>
</dbReference>
<dbReference type="AlphaFoldDB" id="A0A1I5AFH7"/>
<reference evidence="5" key="1">
    <citation type="submission" date="2016-10" db="EMBL/GenBank/DDBJ databases">
        <authorList>
            <person name="Varghese N."/>
            <person name="Submissions S."/>
        </authorList>
    </citation>
    <scope>NUCLEOTIDE SEQUENCE [LARGE SCALE GENOMIC DNA]</scope>
    <source>
        <strain evidence="5">CGMCC 1.11101</strain>
    </source>
</reference>
<dbReference type="CDD" id="cd03216">
    <property type="entry name" value="ABC_Carb_Monos_I"/>
    <property type="match status" value="1"/>
</dbReference>
<evidence type="ECO:0000313" key="5">
    <source>
        <dbReference type="Proteomes" id="UP000198867"/>
    </source>
</evidence>
<accession>A0A1I5AFH7</accession>
<dbReference type="InterPro" id="IPR003593">
    <property type="entry name" value="AAA+_ATPase"/>
</dbReference>
<keyword evidence="5" id="KW-1185">Reference proteome</keyword>
<gene>
    <name evidence="4" type="ORF">SAMN05216219_1419</name>
</gene>
<dbReference type="GO" id="GO:0016887">
    <property type="term" value="F:ATP hydrolysis activity"/>
    <property type="evidence" value="ECO:0007669"/>
    <property type="project" value="InterPro"/>
</dbReference>
<dbReference type="PANTHER" id="PTHR43790">
    <property type="entry name" value="CARBOHYDRATE TRANSPORT ATP-BINDING PROTEIN MG119-RELATED"/>
    <property type="match status" value="1"/>
</dbReference>
<dbReference type="PROSITE" id="PS50893">
    <property type="entry name" value="ABC_TRANSPORTER_2"/>
    <property type="match status" value="1"/>
</dbReference>
<dbReference type="Proteomes" id="UP000198867">
    <property type="component" value="Unassembled WGS sequence"/>
</dbReference>
<dbReference type="GO" id="GO:0005524">
    <property type="term" value="F:ATP binding"/>
    <property type="evidence" value="ECO:0007669"/>
    <property type="project" value="UniProtKB-KW"/>
</dbReference>
<evidence type="ECO:0000256" key="1">
    <source>
        <dbReference type="ARBA" id="ARBA00022741"/>
    </source>
</evidence>
<name>A0A1I5AFH7_9MICO</name>
<dbReference type="RefSeq" id="WP_218151839.1">
    <property type="nucleotide sequence ID" value="NZ_FOVM01000003.1"/>
</dbReference>
<keyword evidence="1" id="KW-0547">Nucleotide-binding</keyword>
<evidence type="ECO:0000259" key="3">
    <source>
        <dbReference type="PROSITE" id="PS50893"/>
    </source>
</evidence>
<dbReference type="SUPFAM" id="SSF52540">
    <property type="entry name" value="P-loop containing nucleoside triphosphate hydrolases"/>
    <property type="match status" value="1"/>
</dbReference>
<protein>
    <submittedName>
        <fullName evidence="4">Monosaccharide ABC transporter ATP-binding protein, CUT2 family</fullName>
    </submittedName>
</protein>
<feature type="domain" description="ABC transporter" evidence="3">
    <location>
        <begin position="6"/>
        <end position="249"/>
    </location>
</feature>
<dbReference type="PANTHER" id="PTHR43790:SF8">
    <property type="entry name" value="SUGAR ABC TRANSPORTER ATP-BINDING PROTEIN"/>
    <property type="match status" value="1"/>
</dbReference>
<dbReference type="SMART" id="SM00382">
    <property type="entry name" value="AAA"/>
    <property type="match status" value="1"/>
</dbReference>
<dbReference type="InterPro" id="IPR017871">
    <property type="entry name" value="ABC_transporter-like_CS"/>
</dbReference>
<dbReference type="InterPro" id="IPR050107">
    <property type="entry name" value="ABC_carbohydrate_import_ATPase"/>
</dbReference>
<organism evidence="4 5">
    <name type="scientific">Mycetocola miduiensis</name>
    <dbReference type="NCBI Taxonomy" id="995034"/>
    <lineage>
        <taxon>Bacteria</taxon>
        <taxon>Bacillati</taxon>
        <taxon>Actinomycetota</taxon>
        <taxon>Actinomycetes</taxon>
        <taxon>Micrococcales</taxon>
        <taxon>Microbacteriaceae</taxon>
        <taxon>Mycetocola</taxon>
    </lineage>
</organism>
<sequence>MNAVVLELKDISKSFGAVNALTGVDLTVHAGEVVALAGDNGAGKSTLVKIITGVHAPSSGSMKINGKLVHFNTPKEAANAGVAAVYQDLSLCDNLSAAANLMLGQEPRRRGWRAWLGMIDTDAMHVKARTALSDLGIRTLASTETLVSFLSGGQRQAIAIVRASLEEANIIVLDEPTAALGVRERDLVYSLIEKLKSSGYGIVLISHSVPEILRLADRVSVLRLGRIATTLVGAEMEGDAIVSAITGSKVEEGEKV</sequence>
<evidence type="ECO:0000256" key="2">
    <source>
        <dbReference type="ARBA" id="ARBA00022840"/>
    </source>
</evidence>
<dbReference type="EMBL" id="FOVM01000003">
    <property type="protein sequence ID" value="SFN61193.1"/>
    <property type="molecule type" value="Genomic_DNA"/>
</dbReference>
<dbReference type="InterPro" id="IPR027417">
    <property type="entry name" value="P-loop_NTPase"/>
</dbReference>
<dbReference type="STRING" id="995034.SAMN05216219_1419"/>
<keyword evidence="2 4" id="KW-0067">ATP-binding</keyword>
<dbReference type="Pfam" id="PF00005">
    <property type="entry name" value="ABC_tran"/>
    <property type="match status" value="1"/>
</dbReference>
<proteinExistence type="predicted"/>